<reference evidence="2 3" key="1">
    <citation type="submission" date="2019-06" db="EMBL/GenBank/DDBJ databases">
        <title>Spirosoma utsteinense sp. nov. isolated from Antarctic ice-free soils.</title>
        <authorList>
            <person name="Tahon G."/>
        </authorList>
    </citation>
    <scope>NUCLEOTIDE SEQUENCE [LARGE SCALE GENOMIC DNA]</scope>
    <source>
        <strain evidence="2 3">LMG 31447</strain>
    </source>
</reference>
<name>A0ABR6W4H0_9BACT</name>
<keyword evidence="3" id="KW-1185">Reference proteome</keyword>
<evidence type="ECO:0008006" key="4">
    <source>
        <dbReference type="Google" id="ProtNLM"/>
    </source>
</evidence>
<protein>
    <recommendedName>
        <fullName evidence="4">DUF4843 domain-containing protein</fullName>
    </recommendedName>
</protein>
<dbReference type="EMBL" id="VFIA01000007">
    <property type="protein sequence ID" value="MBC3791038.1"/>
    <property type="molecule type" value="Genomic_DNA"/>
</dbReference>
<accession>A0ABR6W4H0</accession>
<sequence>MKKIATLVLCTLALFAVYACDNSIDKVFDDQTLIEFQPAVLNSNAVGRTYPIISSGNSVTANATVTAQVNLVGRQRSSDLTVQVFPDPTSTTAPTSSYTLANGGSVVIPAGMSTGTLTMMVARATSATATLANVVLVIDSTSADFKPSQNYKRIGYSIRQ</sequence>
<dbReference type="Proteomes" id="UP000700732">
    <property type="component" value="Unassembled WGS sequence"/>
</dbReference>
<proteinExistence type="predicted"/>
<evidence type="ECO:0000313" key="2">
    <source>
        <dbReference type="EMBL" id="MBC3791038.1"/>
    </source>
</evidence>
<dbReference type="RefSeq" id="WP_186736845.1">
    <property type="nucleotide sequence ID" value="NZ_VFIA01000007.1"/>
</dbReference>
<gene>
    <name evidence="2" type="ORF">FH603_1536</name>
</gene>
<organism evidence="2 3">
    <name type="scientific">Spirosoma utsteinense</name>
    <dbReference type="NCBI Taxonomy" id="2585773"/>
    <lineage>
        <taxon>Bacteria</taxon>
        <taxon>Pseudomonadati</taxon>
        <taxon>Bacteroidota</taxon>
        <taxon>Cytophagia</taxon>
        <taxon>Cytophagales</taxon>
        <taxon>Cytophagaceae</taxon>
        <taxon>Spirosoma</taxon>
    </lineage>
</organism>
<feature type="chain" id="PRO_5047091207" description="DUF4843 domain-containing protein" evidence="1">
    <location>
        <begin position="20"/>
        <end position="160"/>
    </location>
</feature>
<feature type="signal peptide" evidence="1">
    <location>
        <begin position="1"/>
        <end position="19"/>
    </location>
</feature>
<keyword evidence="1" id="KW-0732">Signal</keyword>
<evidence type="ECO:0000313" key="3">
    <source>
        <dbReference type="Proteomes" id="UP000700732"/>
    </source>
</evidence>
<dbReference type="PROSITE" id="PS51257">
    <property type="entry name" value="PROKAR_LIPOPROTEIN"/>
    <property type="match status" value="1"/>
</dbReference>
<evidence type="ECO:0000256" key="1">
    <source>
        <dbReference type="SAM" id="SignalP"/>
    </source>
</evidence>
<comment type="caution">
    <text evidence="2">The sequence shown here is derived from an EMBL/GenBank/DDBJ whole genome shotgun (WGS) entry which is preliminary data.</text>
</comment>